<name>A0A2I9DJE2_9DEIO</name>
<evidence type="ECO:0000256" key="1">
    <source>
        <dbReference type="ARBA" id="ARBA00011051"/>
    </source>
</evidence>
<dbReference type="InterPro" id="IPR004360">
    <property type="entry name" value="Glyas_Fos-R_dOase_dom"/>
</dbReference>
<proteinExistence type="inferred from homology"/>
<dbReference type="AlphaFoldDB" id="A0A2I9DJE2"/>
<dbReference type="InterPro" id="IPR029068">
    <property type="entry name" value="Glyas_Bleomycin-R_OHBP_Dase"/>
</dbReference>
<dbReference type="SUPFAM" id="SSF54593">
    <property type="entry name" value="Glyoxalase/Bleomycin resistance protein/Dihydroxybiphenyl dioxygenase"/>
    <property type="match status" value="1"/>
</dbReference>
<dbReference type="CDD" id="cd08349">
    <property type="entry name" value="BLMA_like"/>
    <property type="match status" value="1"/>
</dbReference>
<dbReference type="GO" id="GO:0046677">
    <property type="term" value="P:response to antibiotic"/>
    <property type="evidence" value="ECO:0007669"/>
    <property type="project" value="UniProtKB-KW"/>
</dbReference>
<dbReference type="InterPro" id="IPR037523">
    <property type="entry name" value="VOC_core"/>
</dbReference>
<gene>
    <name evidence="5" type="ORF">DAERI_030077</name>
</gene>
<accession>A0A2I9DJE2</accession>
<feature type="domain" description="VOC" evidence="4">
    <location>
        <begin position="12"/>
        <end position="142"/>
    </location>
</feature>
<organism evidence="5 6">
    <name type="scientific">Deinococcus aerius</name>
    <dbReference type="NCBI Taxonomy" id="200253"/>
    <lineage>
        <taxon>Bacteria</taxon>
        <taxon>Thermotogati</taxon>
        <taxon>Deinococcota</taxon>
        <taxon>Deinococci</taxon>
        <taxon>Deinococcales</taxon>
        <taxon>Deinococcaceae</taxon>
        <taxon>Deinococcus</taxon>
    </lineage>
</organism>
<evidence type="ECO:0000256" key="3">
    <source>
        <dbReference type="ARBA" id="ARBA00023251"/>
    </source>
</evidence>
<sequence>MPERSAEPESPRPRLVPELYCSDFAASLRFYTEVVGFRVVYARPEERFAYLGLDGAELMIEQPTGEDRTWLAAELSYPFGRGVNLSIEVREVGRLYARVQQCGARILVPLEDRWYRQDEGEAGNCQFVVLDPDGYLLRPFQNLGRRECRVPGP</sequence>
<dbReference type="PROSITE" id="PS51819">
    <property type="entry name" value="VOC"/>
    <property type="match status" value="1"/>
</dbReference>
<keyword evidence="3" id="KW-0046">Antibiotic resistance</keyword>
<dbReference type="RefSeq" id="WP_103128377.1">
    <property type="nucleotide sequence ID" value="NZ_BFAG01000003.1"/>
</dbReference>
<keyword evidence="6" id="KW-1185">Reference proteome</keyword>
<evidence type="ECO:0000259" key="4">
    <source>
        <dbReference type="PROSITE" id="PS51819"/>
    </source>
</evidence>
<dbReference type="Proteomes" id="UP000236569">
    <property type="component" value="Unassembled WGS sequence"/>
</dbReference>
<evidence type="ECO:0000313" key="5">
    <source>
        <dbReference type="EMBL" id="GBF04911.1"/>
    </source>
</evidence>
<dbReference type="EMBL" id="BFAG01000003">
    <property type="protein sequence ID" value="GBF04911.1"/>
    <property type="molecule type" value="Genomic_DNA"/>
</dbReference>
<reference evidence="6" key="1">
    <citation type="submission" date="2018-01" db="EMBL/GenBank/DDBJ databases">
        <title>Draft Genome Sequence of the Radioresistant Bacterium Deinococcus aerius TR0125, Isolated from the Higher Atmosphere above Japan.</title>
        <authorList>
            <person name="Satoh K."/>
            <person name="Arai H."/>
            <person name="Sanzen T."/>
            <person name="Kawaguchi Y."/>
            <person name="Hayashi H."/>
            <person name="Yokobori S."/>
            <person name="Yamagishi A."/>
            <person name="Oono Y."/>
            <person name="Narumi I."/>
        </authorList>
    </citation>
    <scope>NUCLEOTIDE SEQUENCE [LARGE SCALE GENOMIC DNA]</scope>
    <source>
        <strain evidence="6">TR0125</strain>
    </source>
</reference>
<dbReference type="Gene3D" id="3.10.180.10">
    <property type="entry name" value="2,3-Dihydroxybiphenyl 1,2-Dioxygenase, domain 1"/>
    <property type="match status" value="1"/>
</dbReference>
<dbReference type="InterPro" id="IPR000335">
    <property type="entry name" value="Bleomycin-R"/>
</dbReference>
<evidence type="ECO:0000313" key="6">
    <source>
        <dbReference type="Proteomes" id="UP000236569"/>
    </source>
</evidence>
<protein>
    <recommendedName>
        <fullName evidence="2">Bleomycin resistance protein</fullName>
    </recommendedName>
</protein>
<dbReference type="OrthoDB" id="9795618at2"/>
<evidence type="ECO:0000256" key="2">
    <source>
        <dbReference type="ARBA" id="ARBA00021572"/>
    </source>
</evidence>
<comment type="similarity">
    <text evidence="1">Belongs to the bleomycin resistance protein family.</text>
</comment>
<dbReference type="Pfam" id="PF00903">
    <property type="entry name" value="Glyoxalase"/>
    <property type="match status" value="1"/>
</dbReference>
<comment type="caution">
    <text evidence="5">The sequence shown here is derived from an EMBL/GenBank/DDBJ whole genome shotgun (WGS) entry which is preliminary data.</text>
</comment>